<dbReference type="InterPro" id="IPR004841">
    <property type="entry name" value="AA-permease/SLC12A_dom"/>
</dbReference>
<reference evidence="11 12" key="1">
    <citation type="submission" date="2019-02" db="EMBL/GenBank/DDBJ databases">
        <authorList>
            <person name="Manzano-Marin A."/>
            <person name="Manzano-Marin A."/>
        </authorList>
    </citation>
    <scope>NUCLEOTIDE SEQUENCE [LARGE SCALE GENOMIC DNA]</scope>
    <source>
        <strain evidence="11 12">ErCilaricifoliae</strain>
    </source>
</reference>
<dbReference type="OrthoDB" id="5297508at2"/>
<evidence type="ECO:0000256" key="2">
    <source>
        <dbReference type="ARBA" id="ARBA00008583"/>
    </source>
</evidence>
<name>A0A451DCV1_9GAMM</name>
<evidence type="ECO:0000256" key="9">
    <source>
        <dbReference type="SAM" id="Phobius"/>
    </source>
</evidence>
<feature type="transmembrane region" description="Helical" evidence="9">
    <location>
        <begin position="427"/>
        <end position="445"/>
    </location>
</feature>
<keyword evidence="5 9" id="KW-0812">Transmembrane</keyword>
<evidence type="ECO:0000313" key="11">
    <source>
        <dbReference type="EMBL" id="VFP84235.1"/>
    </source>
</evidence>
<evidence type="ECO:0000256" key="1">
    <source>
        <dbReference type="ARBA" id="ARBA00004429"/>
    </source>
</evidence>
<protein>
    <submittedName>
        <fullName evidence="11">Aromatic amino acid transport protein AroP</fullName>
    </submittedName>
</protein>
<feature type="transmembrane region" description="Helical" evidence="9">
    <location>
        <begin position="20"/>
        <end position="38"/>
    </location>
</feature>
<dbReference type="Gene3D" id="1.20.1740.10">
    <property type="entry name" value="Amino acid/polyamine transporter I"/>
    <property type="match status" value="1"/>
</dbReference>
<evidence type="ECO:0000256" key="7">
    <source>
        <dbReference type="ARBA" id="ARBA00022989"/>
    </source>
</evidence>
<dbReference type="PIRSF" id="PIRSF006060">
    <property type="entry name" value="AA_transporter"/>
    <property type="match status" value="1"/>
</dbReference>
<dbReference type="Proteomes" id="UP000294418">
    <property type="component" value="Chromosome"/>
</dbReference>
<organism evidence="11 12">
    <name type="scientific">Candidatus Erwinia haradaeae</name>
    <dbReference type="NCBI Taxonomy" id="1922217"/>
    <lineage>
        <taxon>Bacteria</taxon>
        <taxon>Pseudomonadati</taxon>
        <taxon>Pseudomonadota</taxon>
        <taxon>Gammaproteobacteria</taxon>
        <taxon>Enterobacterales</taxon>
        <taxon>Erwiniaceae</taxon>
        <taxon>Erwinia</taxon>
    </lineage>
</organism>
<feature type="transmembrane region" description="Helical" evidence="9">
    <location>
        <begin position="151"/>
        <end position="177"/>
    </location>
</feature>
<feature type="transmembrane region" description="Helical" evidence="9">
    <location>
        <begin position="279"/>
        <end position="297"/>
    </location>
</feature>
<accession>A0A451DCV1</accession>
<comment type="subcellular location">
    <subcellularLocation>
        <location evidence="1">Cell inner membrane</location>
        <topology evidence="1">Multi-pass membrane protein</topology>
    </subcellularLocation>
</comment>
<evidence type="ECO:0000256" key="5">
    <source>
        <dbReference type="ARBA" id="ARBA00022692"/>
    </source>
</evidence>
<evidence type="ECO:0000313" key="12">
    <source>
        <dbReference type="Proteomes" id="UP000294418"/>
    </source>
</evidence>
<keyword evidence="3" id="KW-0813">Transport</keyword>
<dbReference type="Pfam" id="PF00324">
    <property type="entry name" value="AA_permease"/>
    <property type="match status" value="1"/>
</dbReference>
<feature type="transmembrane region" description="Helical" evidence="9">
    <location>
        <begin position="83"/>
        <end position="105"/>
    </location>
</feature>
<dbReference type="PANTHER" id="PTHR43495:SF4">
    <property type="entry name" value="AROMATIC AMINO ACID TRANSPORT PROTEIN AROP"/>
    <property type="match status" value="1"/>
</dbReference>
<keyword evidence="6" id="KW-0029">Amino-acid transport</keyword>
<feature type="transmembrane region" description="Helical" evidence="9">
    <location>
        <begin position="238"/>
        <end position="259"/>
    </location>
</feature>
<feature type="transmembrane region" description="Helical" evidence="9">
    <location>
        <begin position="44"/>
        <end position="63"/>
    </location>
</feature>
<dbReference type="PANTHER" id="PTHR43495">
    <property type="entry name" value="GABA PERMEASE"/>
    <property type="match status" value="1"/>
</dbReference>
<feature type="transmembrane region" description="Helical" evidence="9">
    <location>
        <begin position="333"/>
        <end position="351"/>
    </location>
</feature>
<feature type="transmembrane region" description="Helical" evidence="9">
    <location>
        <begin position="197"/>
        <end position="217"/>
    </location>
</feature>
<dbReference type="FunFam" id="1.20.1740.10:FF:000001">
    <property type="entry name" value="Amino acid permease"/>
    <property type="match status" value="1"/>
</dbReference>
<evidence type="ECO:0000256" key="6">
    <source>
        <dbReference type="ARBA" id="ARBA00022970"/>
    </source>
</evidence>
<evidence type="ECO:0000259" key="10">
    <source>
        <dbReference type="Pfam" id="PF00324"/>
    </source>
</evidence>
<evidence type="ECO:0000256" key="3">
    <source>
        <dbReference type="ARBA" id="ARBA00022448"/>
    </source>
</evidence>
<dbReference type="GO" id="GO:0005886">
    <property type="term" value="C:plasma membrane"/>
    <property type="evidence" value="ECO:0007669"/>
    <property type="project" value="UniProtKB-SubCell"/>
</dbReference>
<proteinExistence type="inferred from homology"/>
<comment type="similarity">
    <text evidence="2">Belongs to the amino acid-polyamine-organocation (APC) superfamily. Amino acid transporter (AAT) (TC 2.A.3.1) family.</text>
</comment>
<evidence type="ECO:0000256" key="4">
    <source>
        <dbReference type="ARBA" id="ARBA00022475"/>
    </source>
</evidence>
<evidence type="ECO:0000256" key="8">
    <source>
        <dbReference type="ARBA" id="ARBA00023136"/>
    </source>
</evidence>
<dbReference type="GO" id="GO:0006865">
    <property type="term" value="P:amino acid transport"/>
    <property type="evidence" value="ECO:0007669"/>
    <property type="project" value="UniProtKB-KW"/>
</dbReference>
<dbReference type="EMBL" id="LR217720">
    <property type="protein sequence ID" value="VFP84235.1"/>
    <property type="molecule type" value="Genomic_DNA"/>
</dbReference>
<dbReference type="GO" id="GO:0055085">
    <property type="term" value="P:transmembrane transport"/>
    <property type="evidence" value="ECO:0007669"/>
    <property type="project" value="InterPro"/>
</dbReference>
<feature type="transmembrane region" description="Helical" evidence="9">
    <location>
        <begin position="117"/>
        <end position="139"/>
    </location>
</feature>
<dbReference type="AlphaFoldDB" id="A0A451DCV1"/>
<keyword evidence="8 9" id="KW-0472">Membrane</keyword>
<sequence>MHEKQISLQRGLKSRHIHLMSLGGTIGTGLFLGSAQVIQSSGPGIILGYAIVGCIASFITRQICEMAVAEPVAGTLSYFAYKYYGNFAGFVSGWNYWVLYILVAMTELTAIGQYIQFWYPSIPTWMSAALFLIFINIVNLMHVRVFGEIEFWLCMIKIISVLGMILFGFFMLLSNYAGSHATISNLWQYGGFLPHGYNGLFIMMPIIMFSFGGLELIGMTAAEAAQPNINIPRATNQLIYCILFFYICSLTILLALRPWSQVTSSISPFVVIFHQLDDQAVATIFNMIVLAAALSVYNSCVYCNSRMLFSLAQQGNAPSFLWRLNRHGVPTRSILFSAVATTLCLLLNYYLPNKTFILFMALTVSALVLNWTMITLVHIKFRRTINHIYIKEQYFFRTLFYPFRNWLCLLFMVWIVIQLSIQPNMVLSVWLIPVWICVLSIGYWIKILHTTRYEKIT</sequence>
<keyword evidence="4" id="KW-1003">Cell membrane</keyword>
<gene>
    <name evidence="11" type="primary">aroP</name>
    <name evidence="11" type="ORF">ERCILAFE3058_316</name>
</gene>
<keyword evidence="7 9" id="KW-1133">Transmembrane helix</keyword>
<dbReference type="RefSeq" id="WP_157989729.1">
    <property type="nucleotide sequence ID" value="NZ_LR217720.1"/>
</dbReference>
<feature type="domain" description="Amino acid permease/ SLC12A" evidence="10">
    <location>
        <begin position="16"/>
        <end position="447"/>
    </location>
</feature>
<feature type="transmembrane region" description="Helical" evidence="9">
    <location>
        <begin position="357"/>
        <end position="379"/>
    </location>
</feature>
<feature type="transmembrane region" description="Helical" evidence="9">
    <location>
        <begin position="399"/>
        <end position="421"/>
    </location>
</feature>